<accession>A0A087U2W5</accession>
<sequence>MALWVFSLHPQYFVLFPFNHEIALLRLFATPLMPEIPVSHPTSSAPSSQSLIPLHTLDLGMQKCFEHRNLSGCVQIMLSILYSSSKL</sequence>
<evidence type="ECO:0000313" key="2">
    <source>
        <dbReference type="Proteomes" id="UP000054359"/>
    </source>
</evidence>
<feature type="non-terminal residue" evidence="1">
    <location>
        <position position="87"/>
    </location>
</feature>
<organism evidence="1 2">
    <name type="scientific">Stegodyphus mimosarum</name>
    <name type="common">African social velvet spider</name>
    <dbReference type="NCBI Taxonomy" id="407821"/>
    <lineage>
        <taxon>Eukaryota</taxon>
        <taxon>Metazoa</taxon>
        <taxon>Ecdysozoa</taxon>
        <taxon>Arthropoda</taxon>
        <taxon>Chelicerata</taxon>
        <taxon>Arachnida</taxon>
        <taxon>Araneae</taxon>
        <taxon>Araneomorphae</taxon>
        <taxon>Entelegynae</taxon>
        <taxon>Eresoidea</taxon>
        <taxon>Eresidae</taxon>
        <taxon>Stegodyphus</taxon>
    </lineage>
</organism>
<reference evidence="1 2" key="1">
    <citation type="submission" date="2013-11" db="EMBL/GenBank/DDBJ databases">
        <title>Genome sequencing of Stegodyphus mimosarum.</title>
        <authorList>
            <person name="Bechsgaard J."/>
        </authorList>
    </citation>
    <scope>NUCLEOTIDE SEQUENCE [LARGE SCALE GENOMIC DNA]</scope>
</reference>
<evidence type="ECO:0000313" key="1">
    <source>
        <dbReference type="EMBL" id="KFM71704.1"/>
    </source>
</evidence>
<dbReference type="EMBL" id="KK117892">
    <property type="protein sequence ID" value="KFM71704.1"/>
    <property type="molecule type" value="Genomic_DNA"/>
</dbReference>
<dbReference type="Proteomes" id="UP000054359">
    <property type="component" value="Unassembled WGS sequence"/>
</dbReference>
<name>A0A087U2W5_STEMI</name>
<protein>
    <submittedName>
        <fullName evidence="1">Uncharacterized protein</fullName>
    </submittedName>
</protein>
<proteinExistence type="predicted"/>
<dbReference type="AlphaFoldDB" id="A0A087U2W5"/>
<gene>
    <name evidence="1" type="ORF">X975_19767</name>
</gene>
<keyword evidence="2" id="KW-1185">Reference proteome</keyword>